<name>A0ACC0MGA7_RHOML</name>
<accession>A0ACC0MGA7</accession>
<evidence type="ECO:0000313" key="1">
    <source>
        <dbReference type="EMBL" id="KAI8539353.1"/>
    </source>
</evidence>
<organism evidence="1 2">
    <name type="scientific">Rhododendron molle</name>
    <name type="common">Chinese azalea</name>
    <name type="synonym">Azalea mollis</name>
    <dbReference type="NCBI Taxonomy" id="49168"/>
    <lineage>
        <taxon>Eukaryota</taxon>
        <taxon>Viridiplantae</taxon>
        <taxon>Streptophyta</taxon>
        <taxon>Embryophyta</taxon>
        <taxon>Tracheophyta</taxon>
        <taxon>Spermatophyta</taxon>
        <taxon>Magnoliopsida</taxon>
        <taxon>eudicotyledons</taxon>
        <taxon>Gunneridae</taxon>
        <taxon>Pentapetalae</taxon>
        <taxon>asterids</taxon>
        <taxon>Ericales</taxon>
        <taxon>Ericaceae</taxon>
        <taxon>Ericoideae</taxon>
        <taxon>Rhodoreae</taxon>
        <taxon>Rhododendron</taxon>
    </lineage>
</organism>
<comment type="caution">
    <text evidence="1">The sequence shown here is derived from an EMBL/GenBank/DDBJ whole genome shotgun (WGS) entry which is preliminary data.</text>
</comment>
<keyword evidence="2" id="KW-1185">Reference proteome</keyword>
<evidence type="ECO:0000313" key="2">
    <source>
        <dbReference type="Proteomes" id="UP001062846"/>
    </source>
</evidence>
<gene>
    <name evidence="1" type="ORF">RHMOL_Rhmol09G0175900</name>
</gene>
<reference evidence="1" key="1">
    <citation type="submission" date="2022-02" db="EMBL/GenBank/DDBJ databases">
        <title>Plant Genome Project.</title>
        <authorList>
            <person name="Zhang R.-G."/>
        </authorList>
    </citation>
    <scope>NUCLEOTIDE SEQUENCE</scope>
    <source>
        <strain evidence="1">AT1</strain>
    </source>
</reference>
<dbReference type="Proteomes" id="UP001062846">
    <property type="component" value="Chromosome 9"/>
</dbReference>
<sequence length="127" mass="14858">MPGKYLTTRKRLKKLFGDGLGTSKGEKRAKQRKLDSHAFYAESLKNMVPAMTQSVEMMLEWWKHHEGKQIENMVPAMTQSVEMMLEWWKHHEGKQIEVFEEFMELTSEVISRTAFGSSYLEGRESDI</sequence>
<dbReference type="EMBL" id="CM046396">
    <property type="protein sequence ID" value="KAI8539353.1"/>
    <property type="molecule type" value="Genomic_DNA"/>
</dbReference>
<proteinExistence type="predicted"/>
<protein>
    <submittedName>
        <fullName evidence="1">Uncharacterized protein</fullName>
    </submittedName>
</protein>